<feature type="region of interest" description="Disordered" evidence="1">
    <location>
        <begin position="1"/>
        <end position="53"/>
    </location>
</feature>
<comment type="caution">
    <text evidence="3">The sequence shown here is derived from an EMBL/GenBank/DDBJ whole genome shotgun (WGS) entry which is preliminary data.</text>
</comment>
<evidence type="ECO:0000256" key="2">
    <source>
        <dbReference type="SAM" id="Phobius"/>
    </source>
</evidence>
<feature type="transmembrane region" description="Helical" evidence="2">
    <location>
        <begin position="262"/>
        <end position="286"/>
    </location>
</feature>
<dbReference type="GO" id="GO:0006654">
    <property type="term" value="P:phosphatidic acid biosynthetic process"/>
    <property type="evidence" value="ECO:0007669"/>
    <property type="project" value="TreeGrafter"/>
</dbReference>
<feature type="transmembrane region" description="Helical" evidence="2">
    <location>
        <begin position="306"/>
        <end position="332"/>
    </location>
</feature>
<dbReference type="GO" id="GO:0004143">
    <property type="term" value="F:ATP-dependent diacylglycerol kinase activity"/>
    <property type="evidence" value="ECO:0007669"/>
    <property type="project" value="InterPro"/>
</dbReference>
<keyword evidence="4" id="KW-1185">Reference proteome</keyword>
<keyword evidence="2" id="KW-0472">Membrane</keyword>
<keyword evidence="2" id="KW-1133">Transmembrane helix</keyword>
<proteinExistence type="predicted"/>
<dbReference type="PANTHER" id="PTHR31303:SF1">
    <property type="entry name" value="CTP-DEPENDENT DIACYLGLYCEROL KINASE 1"/>
    <property type="match status" value="1"/>
</dbReference>
<evidence type="ECO:0000313" key="3">
    <source>
        <dbReference type="EMBL" id="KAF5325295.1"/>
    </source>
</evidence>
<organism evidence="3 4">
    <name type="scientific">Psilocybe cf. subviscida</name>
    <dbReference type="NCBI Taxonomy" id="2480587"/>
    <lineage>
        <taxon>Eukaryota</taxon>
        <taxon>Fungi</taxon>
        <taxon>Dikarya</taxon>
        <taxon>Basidiomycota</taxon>
        <taxon>Agaricomycotina</taxon>
        <taxon>Agaricomycetes</taxon>
        <taxon>Agaricomycetidae</taxon>
        <taxon>Agaricales</taxon>
        <taxon>Agaricineae</taxon>
        <taxon>Strophariaceae</taxon>
        <taxon>Psilocybe</taxon>
    </lineage>
</organism>
<sequence length="370" mass="39138">MAAERDTATLGHDSARQAARSPSLTRPSTQGRRTSISKRSPSPIVTFQSAPLSPENGVKNITRKVIKRLEGLGHLEELEVDSPTPEDDEMEAEKALDTLASRNGHGHANGNGNGKVAKAKVDYEIPRKVLHSSIGFLTTYLYISEGSVPRVVLVLWTALAVIVPADLLRFNSRRFASLYERLLGFLMRESERNSVNGVVWYILGVNCVLALLPQDVATVAILILSWADTAASTFGRLYGSATRKLPARLPLLGLPLAPRKSVAGFAAATITGALIAVGFWGFVAPLREGGAHLSWTWEGGVRNPDTGASLGGGGALGLLAISVFAGLVSGVAEALDLGSLDDNLTLPIISGGCLFGFLKLLGAASSWFSS</sequence>
<feature type="transmembrane region" description="Helical" evidence="2">
    <location>
        <begin position="344"/>
        <end position="368"/>
    </location>
</feature>
<evidence type="ECO:0000256" key="1">
    <source>
        <dbReference type="SAM" id="MobiDB-lite"/>
    </source>
</evidence>
<dbReference type="InterPro" id="IPR037997">
    <property type="entry name" value="Dgk1-like"/>
</dbReference>
<dbReference type="AlphaFoldDB" id="A0A8H5BKZ2"/>
<dbReference type="PANTHER" id="PTHR31303">
    <property type="entry name" value="CTP-DEPENDENT DIACYLGLYCEROL KINASE 1"/>
    <property type="match status" value="1"/>
</dbReference>
<dbReference type="Proteomes" id="UP000567179">
    <property type="component" value="Unassembled WGS sequence"/>
</dbReference>
<dbReference type="OrthoDB" id="5673at2759"/>
<dbReference type="EMBL" id="JAACJJ010000015">
    <property type="protein sequence ID" value="KAF5325295.1"/>
    <property type="molecule type" value="Genomic_DNA"/>
</dbReference>
<feature type="compositionally biased region" description="Polar residues" evidence="1">
    <location>
        <begin position="20"/>
        <end position="51"/>
    </location>
</feature>
<reference evidence="3 4" key="1">
    <citation type="journal article" date="2020" name="ISME J.">
        <title>Uncovering the hidden diversity of litter-decomposition mechanisms in mushroom-forming fungi.</title>
        <authorList>
            <person name="Floudas D."/>
            <person name="Bentzer J."/>
            <person name="Ahren D."/>
            <person name="Johansson T."/>
            <person name="Persson P."/>
            <person name="Tunlid A."/>
        </authorList>
    </citation>
    <scope>NUCLEOTIDE SEQUENCE [LARGE SCALE GENOMIC DNA]</scope>
    <source>
        <strain evidence="3 4">CBS 101986</strain>
    </source>
</reference>
<keyword evidence="2" id="KW-0812">Transmembrane</keyword>
<dbReference type="GO" id="GO:0005789">
    <property type="term" value="C:endoplasmic reticulum membrane"/>
    <property type="evidence" value="ECO:0007669"/>
    <property type="project" value="TreeGrafter"/>
</dbReference>
<name>A0A8H5BKZ2_9AGAR</name>
<evidence type="ECO:0008006" key="5">
    <source>
        <dbReference type="Google" id="ProtNLM"/>
    </source>
</evidence>
<gene>
    <name evidence="3" type="ORF">D9619_009545</name>
</gene>
<accession>A0A8H5BKZ2</accession>
<evidence type="ECO:0000313" key="4">
    <source>
        <dbReference type="Proteomes" id="UP000567179"/>
    </source>
</evidence>
<protein>
    <recommendedName>
        <fullName evidence="5">Phosphatidate cytidylyltransferase</fullName>
    </recommendedName>
</protein>